<dbReference type="Proteomes" id="UP000009226">
    <property type="component" value="Chromosome"/>
</dbReference>
<dbReference type="PANTHER" id="PTHR32089:SF112">
    <property type="entry name" value="LYSOZYME-LIKE PROTEIN-RELATED"/>
    <property type="match status" value="1"/>
</dbReference>
<dbReference type="Gene3D" id="1.10.287.950">
    <property type="entry name" value="Methyl-accepting chemotaxis protein"/>
    <property type="match status" value="1"/>
</dbReference>
<dbReference type="Pfam" id="PF00672">
    <property type="entry name" value="HAMP"/>
    <property type="match status" value="1"/>
</dbReference>
<evidence type="ECO:0000256" key="1">
    <source>
        <dbReference type="ARBA" id="ARBA00023224"/>
    </source>
</evidence>
<dbReference type="CDD" id="cd06225">
    <property type="entry name" value="HAMP"/>
    <property type="match status" value="1"/>
</dbReference>
<organism evidence="7 8">
    <name type="scientific">Desulfotomaculum nigrificans (strain DSM 14880 / VKM B-2319 / CO-1-SRB)</name>
    <name type="common">Desulfotomaculum carboxydivorans</name>
    <dbReference type="NCBI Taxonomy" id="868595"/>
    <lineage>
        <taxon>Bacteria</taxon>
        <taxon>Bacillati</taxon>
        <taxon>Bacillota</taxon>
        <taxon>Clostridia</taxon>
        <taxon>Eubacteriales</taxon>
        <taxon>Desulfotomaculaceae</taxon>
        <taxon>Desulfotomaculum</taxon>
    </lineage>
</organism>
<dbReference type="GO" id="GO:0007165">
    <property type="term" value="P:signal transduction"/>
    <property type="evidence" value="ECO:0007669"/>
    <property type="project" value="UniProtKB-KW"/>
</dbReference>
<dbReference type="Pfam" id="PF12729">
    <property type="entry name" value="4HB_MCP_1"/>
    <property type="match status" value="1"/>
</dbReference>
<dbReference type="InterPro" id="IPR054687">
    <property type="entry name" value="Two-CW_dom"/>
</dbReference>
<gene>
    <name evidence="7" type="ordered locus">Desca_1273</name>
</gene>
<dbReference type="FunFam" id="1.10.287.950:FF:000001">
    <property type="entry name" value="Methyl-accepting chemotaxis sensory transducer"/>
    <property type="match status" value="1"/>
</dbReference>
<dbReference type="GO" id="GO:0006935">
    <property type="term" value="P:chemotaxis"/>
    <property type="evidence" value="ECO:0007669"/>
    <property type="project" value="UniProtKB-ARBA"/>
</dbReference>
<dbReference type="SMART" id="SM00283">
    <property type="entry name" value="MA"/>
    <property type="match status" value="1"/>
</dbReference>
<dbReference type="HOGENOM" id="CLU_000445_107_27_9"/>
<proteinExistence type="inferred from homology"/>
<keyword evidence="4" id="KW-0472">Membrane</keyword>
<keyword evidence="8" id="KW-1185">Reference proteome</keyword>
<name>F6B4M0_DESCC</name>
<dbReference type="PROSITE" id="PS50111">
    <property type="entry name" value="CHEMOTAXIS_TRANSDUC_2"/>
    <property type="match status" value="1"/>
</dbReference>
<evidence type="ECO:0000256" key="3">
    <source>
        <dbReference type="PROSITE-ProRule" id="PRU00284"/>
    </source>
</evidence>
<protein>
    <submittedName>
        <fullName evidence="7">Methyl-accepting chemotaxis sensory transducer</fullName>
    </submittedName>
</protein>
<accession>F6B4M0</accession>
<dbReference type="InterPro" id="IPR004089">
    <property type="entry name" value="MCPsignal_dom"/>
</dbReference>
<feature type="transmembrane region" description="Helical" evidence="4">
    <location>
        <begin position="252"/>
        <end position="274"/>
    </location>
</feature>
<dbReference type="InterPro" id="IPR003660">
    <property type="entry name" value="HAMP_dom"/>
</dbReference>
<dbReference type="Gene3D" id="6.10.340.10">
    <property type="match status" value="1"/>
</dbReference>
<dbReference type="EMBL" id="CP002736">
    <property type="protein sequence ID" value="AEF94132.1"/>
    <property type="molecule type" value="Genomic_DNA"/>
</dbReference>
<dbReference type="RefSeq" id="WP_003541581.1">
    <property type="nucleotide sequence ID" value="NC_015565.1"/>
</dbReference>
<evidence type="ECO:0000259" key="5">
    <source>
        <dbReference type="PROSITE" id="PS50111"/>
    </source>
</evidence>
<evidence type="ECO:0000313" key="7">
    <source>
        <dbReference type="EMBL" id="AEF94132.1"/>
    </source>
</evidence>
<dbReference type="eggNOG" id="COG0840">
    <property type="taxonomic scope" value="Bacteria"/>
</dbReference>
<dbReference type="PROSITE" id="PS50885">
    <property type="entry name" value="HAMP"/>
    <property type="match status" value="1"/>
</dbReference>
<keyword evidence="1 3" id="KW-0807">Transducer</keyword>
<dbReference type="SMART" id="SM00304">
    <property type="entry name" value="HAMP"/>
    <property type="match status" value="2"/>
</dbReference>
<feature type="domain" description="Methyl-accepting transducer" evidence="5">
    <location>
        <begin position="327"/>
        <end position="577"/>
    </location>
</feature>
<dbReference type="Pfam" id="PF00015">
    <property type="entry name" value="MCPsignal"/>
    <property type="match status" value="1"/>
</dbReference>
<evidence type="ECO:0000256" key="2">
    <source>
        <dbReference type="ARBA" id="ARBA00029447"/>
    </source>
</evidence>
<sequence length="593" mass="64655">MSNCWDYLNCPAERKSQCPAFTENRGLDCWKVPKTLCRGEVQGTVAQKIAGCRQCEFFNHTVINNRFPIKRKIITGFGLVLILLTIVGWLAYTDMNHIKAQYDRLIDQRVLVINQTNHSLILLEKSALDLRNYLITGDQSYLTAHNQALAETSAVLANLRSVIQTEKGKALFKEYEQKFSAFKTYAGNLVNLRQNNIGDNEELTTLKNIQQQTMADKGTVSETVRTAQNLITYVNDLVNKEKADVQKDVNRLVSLIAMIIIAAIILGIVIAFYVSNIIANPIARLEQAAAKVAAGDLSSEEIEIKNRDEVGKLATAFNQMVISLKDLVAHINEKADTVSSTSQQLASTCQQSSASASEAANTLTQLASTVDGMAENTNKVYRSSAAATQSAEAGRSGLEQVEQQMQTIKDSTNRVAKVINELNATSGRITQIVEMITQIAEQTNLLALNAAIEAARAGEQGRGFAVVAEEVRKLAEESGTAAKEIKNLILSMQAETTNAVNTMSVEIQEVEKGTTIVNEVAHSFLQIIKVIEDLNNQMQDVASSAEQISAGVQSVAGTAEEQTAIAEELTASSETLATMAEELKETAARFKLS</sequence>
<dbReference type="GO" id="GO:0016020">
    <property type="term" value="C:membrane"/>
    <property type="evidence" value="ECO:0007669"/>
    <property type="project" value="InterPro"/>
</dbReference>
<dbReference type="CDD" id="cd11386">
    <property type="entry name" value="MCP_signal"/>
    <property type="match status" value="1"/>
</dbReference>
<evidence type="ECO:0000313" key="8">
    <source>
        <dbReference type="Proteomes" id="UP000009226"/>
    </source>
</evidence>
<evidence type="ECO:0000256" key="4">
    <source>
        <dbReference type="SAM" id="Phobius"/>
    </source>
</evidence>
<dbReference type="NCBIfam" id="NF045718">
    <property type="entry name" value="two_CW_domain"/>
    <property type="match status" value="1"/>
</dbReference>
<keyword evidence="4" id="KW-1133">Transmembrane helix</keyword>
<dbReference type="AlphaFoldDB" id="F6B4M0"/>
<reference evidence="7" key="1">
    <citation type="submission" date="2011-05" db="EMBL/GenBank/DDBJ databases">
        <title>Complete sequence of Desulfotomaculum carboxydivorans CO-1-SRB.</title>
        <authorList>
            <consortium name="US DOE Joint Genome Institute"/>
            <person name="Lucas S."/>
            <person name="Han J."/>
            <person name="Lapidus A."/>
            <person name="Cheng J.-F."/>
            <person name="Goodwin L."/>
            <person name="Pitluck S."/>
            <person name="Peters L."/>
            <person name="Mikhailova N."/>
            <person name="Lu M."/>
            <person name="Han C."/>
            <person name="Tapia R."/>
            <person name="Land M."/>
            <person name="Hauser L."/>
            <person name="Kyrpides N."/>
            <person name="Ivanova N."/>
            <person name="Pagani I."/>
            <person name="Stams A."/>
            <person name="Plugge C."/>
            <person name="Muyzer G."/>
            <person name="Kuever J."/>
            <person name="Parshina S."/>
            <person name="Ivanova A."/>
            <person name="Nazina T."/>
            <person name="Woyke T."/>
        </authorList>
    </citation>
    <scope>NUCLEOTIDE SEQUENCE [LARGE SCALE GENOMIC DNA]</scope>
    <source>
        <strain evidence="7">CO-1-SRB</strain>
    </source>
</reference>
<feature type="domain" description="HAMP" evidence="6">
    <location>
        <begin position="276"/>
        <end position="329"/>
    </location>
</feature>
<dbReference type="KEGG" id="dca:Desca_1273"/>
<dbReference type="InterPro" id="IPR024478">
    <property type="entry name" value="HlyB_4HB_MCP"/>
</dbReference>
<evidence type="ECO:0000259" key="6">
    <source>
        <dbReference type="PROSITE" id="PS50885"/>
    </source>
</evidence>
<comment type="similarity">
    <text evidence="2">Belongs to the methyl-accepting chemotaxis (MCP) protein family.</text>
</comment>
<feature type="transmembrane region" description="Helical" evidence="4">
    <location>
        <begin position="73"/>
        <end position="92"/>
    </location>
</feature>
<keyword evidence="4" id="KW-0812">Transmembrane</keyword>
<dbReference type="PANTHER" id="PTHR32089">
    <property type="entry name" value="METHYL-ACCEPTING CHEMOTAXIS PROTEIN MCPB"/>
    <property type="match status" value="1"/>
</dbReference>
<dbReference type="SUPFAM" id="SSF58104">
    <property type="entry name" value="Methyl-accepting chemotaxis protein (MCP) signaling domain"/>
    <property type="match status" value="1"/>
</dbReference>
<dbReference type="STRING" id="868595.Desca_1273"/>